<dbReference type="InterPro" id="IPR029033">
    <property type="entry name" value="His_PPase_superfam"/>
</dbReference>
<dbReference type="AlphaFoldDB" id="A0A554VS60"/>
<dbReference type="InterPro" id="IPR013078">
    <property type="entry name" value="His_Pase_superF_clade-1"/>
</dbReference>
<dbReference type="Proteomes" id="UP000318833">
    <property type="component" value="Unassembled WGS sequence"/>
</dbReference>
<dbReference type="Gene3D" id="3.40.50.1240">
    <property type="entry name" value="Phosphoglycerate mutase-like"/>
    <property type="match status" value="1"/>
</dbReference>
<dbReference type="RefSeq" id="WP_143915104.1">
    <property type="nucleotide sequence ID" value="NZ_CANMIK010000004.1"/>
</dbReference>
<dbReference type="Pfam" id="PF00300">
    <property type="entry name" value="His_Phos_1"/>
    <property type="match status" value="1"/>
</dbReference>
<evidence type="ECO:0000313" key="1">
    <source>
        <dbReference type="EMBL" id="TSE11510.1"/>
    </source>
</evidence>
<protein>
    <submittedName>
        <fullName evidence="1">Histidine phosphatase family protein</fullName>
    </submittedName>
</protein>
<sequence length="161" mass="18136">MKTLYIIRHAKSSWEFDVTDDKRPLNQRGLSDADLVGKELKTIVKTVDKILCSPAERAYSTAKIILSHLDISKDVFSLEPNLYDFDGTMVMDVINSCDDEIKTLMIFGHNHAFTSIANFLGSKQIDNLPTAGVVVIEFDTDKWKDLPVGKTLLTIYPKSLR</sequence>
<accession>A0A554VS60</accession>
<dbReference type="PANTHER" id="PTHR47623:SF1">
    <property type="entry name" value="OS09G0287300 PROTEIN"/>
    <property type="match status" value="1"/>
</dbReference>
<dbReference type="EMBL" id="VLNR01000001">
    <property type="protein sequence ID" value="TSE11510.1"/>
    <property type="molecule type" value="Genomic_DNA"/>
</dbReference>
<organism evidence="1 2">
    <name type="scientific">Aquimarina algiphila</name>
    <dbReference type="NCBI Taxonomy" id="2047982"/>
    <lineage>
        <taxon>Bacteria</taxon>
        <taxon>Pseudomonadati</taxon>
        <taxon>Bacteroidota</taxon>
        <taxon>Flavobacteriia</taxon>
        <taxon>Flavobacteriales</taxon>
        <taxon>Flavobacteriaceae</taxon>
        <taxon>Aquimarina</taxon>
    </lineage>
</organism>
<dbReference type="OrthoDB" id="9810154at2"/>
<evidence type="ECO:0000313" key="2">
    <source>
        <dbReference type="Proteomes" id="UP000318833"/>
    </source>
</evidence>
<dbReference type="CDD" id="cd07067">
    <property type="entry name" value="HP_PGM_like"/>
    <property type="match status" value="1"/>
</dbReference>
<name>A0A554VS60_9FLAO</name>
<comment type="caution">
    <text evidence="1">The sequence shown here is derived from an EMBL/GenBank/DDBJ whole genome shotgun (WGS) entry which is preliminary data.</text>
</comment>
<gene>
    <name evidence="1" type="ORF">FOF46_00585</name>
</gene>
<proteinExistence type="predicted"/>
<keyword evidence="2" id="KW-1185">Reference proteome</keyword>
<dbReference type="PANTHER" id="PTHR47623">
    <property type="entry name" value="OS09G0287300 PROTEIN"/>
    <property type="match status" value="1"/>
</dbReference>
<reference evidence="1 2" key="1">
    <citation type="submission" date="2019-07" db="EMBL/GenBank/DDBJ databases">
        <title>The draft genome sequence of Aquimarina algiphila M91.</title>
        <authorList>
            <person name="Meng X."/>
        </authorList>
    </citation>
    <scope>NUCLEOTIDE SEQUENCE [LARGE SCALE GENOMIC DNA]</scope>
    <source>
        <strain evidence="1 2">M91</strain>
    </source>
</reference>
<dbReference type="SUPFAM" id="SSF53254">
    <property type="entry name" value="Phosphoglycerate mutase-like"/>
    <property type="match status" value="1"/>
</dbReference>